<reference evidence="2" key="2">
    <citation type="submission" date="2025-08" db="UniProtKB">
        <authorList>
            <consortium name="RefSeq"/>
        </authorList>
    </citation>
    <scope>IDENTIFICATION</scope>
    <source>
        <tissue evidence="2">Whole plant</tissue>
    </source>
</reference>
<dbReference type="RefSeq" id="XP_015939821.1">
    <property type="nucleotide sequence ID" value="XM_016084335.1"/>
</dbReference>
<proteinExistence type="predicted"/>
<dbReference type="GeneID" id="107465354"/>
<dbReference type="SUPFAM" id="SSF50630">
    <property type="entry name" value="Acid proteases"/>
    <property type="match status" value="1"/>
</dbReference>
<name>A0A6P4C1I4_ARADU</name>
<dbReference type="PANTHER" id="PTHR33067">
    <property type="entry name" value="RNA-DIRECTED DNA POLYMERASE-RELATED"/>
    <property type="match status" value="1"/>
</dbReference>
<dbReference type="CDD" id="cd00303">
    <property type="entry name" value="retropepsin_like"/>
    <property type="match status" value="1"/>
</dbReference>
<protein>
    <submittedName>
        <fullName evidence="2">Uncharacterized protein LOC107465354</fullName>
    </submittedName>
</protein>
<gene>
    <name evidence="2" type="primary">LOC107465354</name>
</gene>
<evidence type="ECO:0000313" key="1">
    <source>
        <dbReference type="Proteomes" id="UP000515211"/>
    </source>
</evidence>
<accession>A0A6P4C1I4</accession>
<reference evidence="1" key="1">
    <citation type="journal article" date="2016" name="Nat. Genet.">
        <title>The genome sequences of Arachis duranensis and Arachis ipaensis, the diploid ancestors of cultivated peanut.</title>
        <authorList>
            <person name="Bertioli D.J."/>
            <person name="Cannon S.B."/>
            <person name="Froenicke L."/>
            <person name="Huang G."/>
            <person name="Farmer A.D."/>
            <person name="Cannon E.K."/>
            <person name="Liu X."/>
            <person name="Gao D."/>
            <person name="Clevenger J."/>
            <person name="Dash S."/>
            <person name="Ren L."/>
            <person name="Moretzsohn M.C."/>
            <person name="Shirasawa K."/>
            <person name="Huang W."/>
            <person name="Vidigal B."/>
            <person name="Abernathy B."/>
            <person name="Chu Y."/>
            <person name="Niederhuth C.E."/>
            <person name="Umale P."/>
            <person name="Araujo A.C."/>
            <person name="Kozik A."/>
            <person name="Kim K.D."/>
            <person name="Burow M.D."/>
            <person name="Varshney R.K."/>
            <person name="Wang X."/>
            <person name="Zhang X."/>
            <person name="Barkley N."/>
            <person name="Guimaraes P.M."/>
            <person name="Isobe S."/>
            <person name="Guo B."/>
            <person name="Liao B."/>
            <person name="Stalker H.T."/>
            <person name="Schmitz R.J."/>
            <person name="Scheffler B.E."/>
            <person name="Leal-Bertioli S.C."/>
            <person name="Xun X."/>
            <person name="Jackson S.A."/>
            <person name="Michelmore R."/>
            <person name="Ozias-Akins P."/>
        </authorList>
    </citation>
    <scope>NUCLEOTIDE SEQUENCE [LARGE SCALE GENOMIC DNA]</scope>
    <source>
        <strain evidence="1">cv. V14167</strain>
    </source>
</reference>
<organism evidence="1 2">
    <name type="scientific">Arachis duranensis</name>
    <name type="common">Wild peanut</name>
    <dbReference type="NCBI Taxonomy" id="130453"/>
    <lineage>
        <taxon>Eukaryota</taxon>
        <taxon>Viridiplantae</taxon>
        <taxon>Streptophyta</taxon>
        <taxon>Embryophyta</taxon>
        <taxon>Tracheophyta</taxon>
        <taxon>Spermatophyta</taxon>
        <taxon>Magnoliopsida</taxon>
        <taxon>eudicotyledons</taxon>
        <taxon>Gunneridae</taxon>
        <taxon>Pentapetalae</taxon>
        <taxon>rosids</taxon>
        <taxon>fabids</taxon>
        <taxon>Fabales</taxon>
        <taxon>Fabaceae</taxon>
        <taxon>Papilionoideae</taxon>
        <taxon>50 kb inversion clade</taxon>
        <taxon>dalbergioids sensu lato</taxon>
        <taxon>Dalbergieae</taxon>
        <taxon>Pterocarpus clade</taxon>
        <taxon>Arachis</taxon>
    </lineage>
</organism>
<dbReference type="PANTHER" id="PTHR33067:SF15">
    <property type="entry name" value="RNA-DIRECTED DNA POLYMERASE"/>
    <property type="match status" value="1"/>
</dbReference>
<keyword evidence="1" id="KW-1185">Reference proteome</keyword>
<dbReference type="AlphaFoldDB" id="A0A6P4C1I4"/>
<dbReference type="Proteomes" id="UP000515211">
    <property type="component" value="Chromosome 9"/>
</dbReference>
<sequence length="348" mass="39213">MDDPLLISYFYGGLCARKRFPDASSGCSLVKYKTADEAWRLINDVVEATQHARVRNNSPKSAGEVFSSDSALTKNIHDEEVVVVAQEVDDEEETRQEEEELNFKEPMRKVVMDESIPIPFSSMVKKAKKTLEFDLNMLQIFKKVEVTIPLLNVIQQISKYAKFLKDLCTHKDRIGELKTLSLGSFISSLMNSIPEECSDPGPCLVSCWIGGVTFYDCMCDLGACVSIMPLLVFVRLNLVSLKRSATKFLLADKSVIIVARITEDVLVRIKNLVFSVDFYILEMSPIDNGKPSSILLGRPFLKTSKFKLDAFIGTYSFEVGDKIIKFNLEEAMRHPPERLVVQPCQEEA</sequence>
<evidence type="ECO:0000313" key="2">
    <source>
        <dbReference type="RefSeq" id="XP_015939821.1"/>
    </source>
</evidence>
<dbReference type="KEGG" id="adu:107465354"/>
<dbReference type="Gene3D" id="2.40.70.10">
    <property type="entry name" value="Acid Proteases"/>
    <property type="match status" value="1"/>
</dbReference>
<dbReference type="InterPro" id="IPR021109">
    <property type="entry name" value="Peptidase_aspartic_dom_sf"/>
</dbReference>